<sequence>MKKWVSIGVGGIIFIAFLLYIITSLWIGSDVRRYCKSAIRIYGDGCVFALSEMLDDKSMPFRDRNHAIWALGQLADPKALPYLTKYYTGVIPEKESLDGALSQREISKAIRLAQGSLNITAIVWRHEIK</sequence>
<evidence type="ECO:0000256" key="1">
    <source>
        <dbReference type="SAM" id="Phobius"/>
    </source>
</evidence>
<evidence type="ECO:0000313" key="3">
    <source>
        <dbReference type="Proteomes" id="UP000034246"/>
    </source>
</evidence>
<protein>
    <recommendedName>
        <fullName evidence="4">HEAT repeat domain-containing protein</fullName>
    </recommendedName>
</protein>
<gene>
    <name evidence="2" type="ORF">UT39_C0012G0014</name>
</gene>
<dbReference type="EMBL" id="LBWP01000012">
    <property type="protein sequence ID" value="KKR10992.1"/>
    <property type="molecule type" value="Genomic_DNA"/>
</dbReference>
<proteinExistence type="predicted"/>
<dbReference type="SUPFAM" id="SSF48371">
    <property type="entry name" value="ARM repeat"/>
    <property type="match status" value="1"/>
</dbReference>
<dbReference type="Proteomes" id="UP000034246">
    <property type="component" value="Unassembled WGS sequence"/>
</dbReference>
<organism evidence="2 3">
    <name type="scientific">Candidatus Woesebacteria bacterium GW2011_GWA1_39_21</name>
    <dbReference type="NCBI Taxonomy" id="1618550"/>
    <lineage>
        <taxon>Bacteria</taxon>
        <taxon>Candidatus Woeseibacteriota</taxon>
    </lineage>
</organism>
<dbReference type="AlphaFoldDB" id="A0A0G0RB96"/>
<accession>A0A0G0RB96</accession>
<dbReference type="InterPro" id="IPR011989">
    <property type="entry name" value="ARM-like"/>
</dbReference>
<comment type="caution">
    <text evidence="2">The sequence shown here is derived from an EMBL/GenBank/DDBJ whole genome shotgun (WGS) entry which is preliminary data.</text>
</comment>
<dbReference type="InterPro" id="IPR016024">
    <property type="entry name" value="ARM-type_fold"/>
</dbReference>
<name>A0A0G0RB96_9BACT</name>
<evidence type="ECO:0008006" key="4">
    <source>
        <dbReference type="Google" id="ProtNLM"/>
    </source>
</evidence>
<keyword evidence="1" id="KW-0812">Transmembrane</keyword>
<keyword evidence="1" id="KW-0472">Membrane</keyword>
<keyword evidence="1" id="KW-1133">Transmembrane helix</keyword>
<reference evidence="2 3" key="1">
    <citation type="journal article" date="2015" name="Nature">
        <title>rRNA introns, odd ribosomes, and small enigmatic genomes across a large radiation of phyla.</title>
        <authorList>
            <person name="Brown C.T."/>
            <person name="Hug L.A."/>
            <person name="Thomas B.C."/>
            <person name="Sharon I."/>
            <person name="Castelle C.J."/>
            <person name="Singh A."/>
            <person name="Wilkins M.J."/>
            <person name="Williams K.H."/>
            <person name="Banfield J.F."/>
        </authorList>
    </citation>
    <scope>NUCLEOTIDE SEQUENCE [LARGE SCALE GENOMIC DNA]</scope>
</reference>
<feature type="transmembrane region" description="Helical" evidence="1">
    <location>
        <begin position="6"/>
        <end position="27"/>
    </location>
</feature>
<dbReference type="Gene3D" id="1.25.10.10">
    <property type="entry name" value="Leucine-rich Repeat Variant"/>
    <property type="match status" value="1"/>
</dbReference>
<evidence type="ECO:0000313" key="2">
    <source>
        <dbReference type="EMBL" id="KKR10992.1"/>
    </source>
</evidence>